<dbReference type="PANTHER" id="PTHR36113:SF6">
    <property type="entry name" value="FOSFOMYCIN RESISTANCE PROTEIN FOSX"/>
    <property type="match status" value="1"/>
</dbReference>
<dbReference type="Gene3D" id="3.10.180.10">
    <property type="entry name" value="2,3-Dihydroxybiphenyl 1,2-Dioxygenase, domain 1"/>
    <property type="match status" value="1"/>
</dbReference>
<evidence type="ECO:0000313" key="4">
    <source>
        <dbReference type="Proteomes" id="UP001165678"/>
    </source>
</evidence>
<evidence type="ECO:0000259" key="2">
    <source>
        <dbReference type="PROSITE" id="PS51819"/>
    </source>
</evidence>
<dbReference type="GO" id="GO:0046872">
    <property type="term" value="F:metal ion binding"/>
    <property type="evidence" value="ECO:0007669"/>
    <property type="project" value="UniProtKB-KW"/>
</dbReference>
<dbReference type="InterPro" id="IPR051332">
    <property type="entry name" value="Fosfomycin_Res_Enzymes"/>
</dbReference>
<dbReference type="Pfam" id="PF00903">
    <property type="entry name" value="Glyoxalase"/>
    <property type="match status" value="1"/>
</dbReference>
<dbReference type="EMBL" id="JAPIVE010000004">
    <property type="protein sequence ID" value="MCX2525227.1"/>
    <property type="molecule type" value="Genomic_DNA"/>
</dbReference>
<dbReference type="InterPro" id="IPR037478">
    <property type="entry name" value="YwkD-like_dom"/>
</dbReference>
<dbReference type="AlphaFoldDB" id="A0AA41ZH95"/>
<proteinExistence type="predicted"/>
<dbReference type="Proteomes" id="UP001165678">
    <property type="component" value="Unassembled WGS sequence"/>
</dbReference>
<comment type="caution">
    <text evidence="3">The sequence shown here is derived from an EMBL/GenBank/DDBJ whole genome shotgun (WGS) entry which is preliminary data.</text>
</comment>
<evidence type="ECO:0000313" key="3">
    <source>
        <dbReference type="EMBL" id="MCX2525227.1"/>
    </source>
</evidence>
<accession>A0AA41ZH95</accession>
<dbReference type="RefSeq" id="WP_250938429.1">
    <property type="nucleotide sequence ID" value="NZ_JAMLJK010000002.1"/>
</dbReference>
<organism evidence="3 4">
    <name type="scientific">Larsenimonas rhizosphaerae</name>
    <dbReference type="NCBI Taxonomy" id="2944682"/>
    <lineage>
        <taxon>Bacteria</taxon>
        <taxon>Pseudomonadati</taxon>
        <taxon>Pseudomonadota</taxon>
        <taxon>Gammaproteobacteria</taxon>
        <taxon>Oceanospirillales</taxon>
        <taxon>Halomonadaceae</taxon>
        <taxon>Larsenimonas</taxon>
    </lineage>
</organism>
<sequence length="138" mass="15308">MSLGLKGIHHVALITADYPAARAFYLEIMGGEVIEETYREARDSYKLDVRLPGNVQLELFSFPSPPARVDQPEACGLRHLAFAVADIEGAIAHLTHHGVATEPVRIDELTHQRFTFFKDPDGTPLELYEVTADTPPIL</sequence>
<dbReference type="PROSITE" id="PS51819">
    <property type="entry name" value="VOC"/>
    <property type="match status" value="1"/>
</dbReference>
<dbReference type="NCBIfam" id="NF008551">
    <property type="entry name" value="PRK11478.1"/>
    <property type="match status" value="1"/>
</dbReference>
<dbReference type="InterPro" id="IPR029068">
    <property type="entry name" value="Glyas_Bleomycin-R_OHBP_Dase"/>
</dbReference>
<gene>
    <name evidence="3" type="ORF">OQ287_13355</name>
</gene>
<dbReference type="PANTHER" id="PTHR36113">
    <property type="entry name" value="LYASE, PUTATIVE-RELATED-RELATED"/>
    <property type="match status" value="1"/>
</dbReference>
<keyword evidence="1" id="KW-0479">Metal-binding</keyword>
<name>A0AA41ZH95_9GAMM</name>
<reference evidence="3" key="1">
    <citation type="submission" date="2022-11" db="EMBL/GenBank/DDBJ databases">
        <title>Larsenimonas rhizosphaerae sp. nov., isolated from a tidal mudflat.</title>
        <authorList>
            <person name="Lee S.D."/>
            <person name="Kim I.S."/>
        </authorList>
    </citation>
    <scope>NUCLEOTIDE SEQUENCE</scope>
    <source>
        <strain evidence="3">GH2-1</strain>
    </source>
</reference>
<feature type="domain" description="VOC" evidence="2">
    <location>
        <begin position="7"/>
        <end position="130"/>
    </location>
</feature>
<dbReference type="SUPFAM" id="SSF54593">
    <property type="entry name" value="Glyoxalase/Bleomycin resistance protein/Dihydroxybiphenyl dioxygenase"/>
    <property type="match status" value="1"/>
</dbReference>
<dbReference type="CDD" id="cd08352">
    <property type="entry name" value="VOC_Bs_YwkD_like"/>
    <property type="match status" value="1"/>
</dbReference>
<dbReference type="InterPro" id="IPR004360">
    <property type="entry name" value="Glyas_Fos-R_dOase_dom"/>
</dbReference>
<evidence type="ECO:0000256" key="1">
    <source>
        <dbReference type="ARBA" id="ARBA00022723"/>
    </source>
</evidence>
<protein>
    <submittedName>
        <fullName evidence="3">VOC family protein</fullName>
    </submittedName>
</protein>
<dbReference type="InterPro" id="IPR037523">
    <property type="entry name" value="VOC_core"/>
</dbReference>
<keyword evidence="4" id="KW-1185">Reference proteome</keyword>